<dbReference type="EMBL" id="KQ242015">
    <property type="protein sequence ID" value="KNC81616.1"/>
    <property type="molecule type" value="Genomic_DNA"/>
</dbReference>
<accession>A0A0L0FYJ2</accession>
<evidence type="ECO:0000313" key="3">
    <source>
        <dbReference type="Proteomes" id="UP000054560"/>
    </source>
</evidence>
<proteinExistence type="predicted"/>
<dbReference type="GeneID" id="25906576"/>
<dbReference type="AlphaFoldDB" id="A0A0L0FYJ2"/>
<dbReference type="Proteomes" id="UP000054560">
    <property type="component" value="Unassembled WGS sequence"/>
</dbReference>
<gene>
    <name evidence="2" type="ORF">SARC_06072</name>
</gene>
<evidence type="ECO:0000256" key="1">
    <source>
        <dbReference type="SAM" id="MobiDB-lite"/>
    </source>
</evidence>
<keyword evidence="3" id="KW-1185">Reference proteome</keyword>
<reference evidence="2 3" key="1">
    <citation type="submission" date="2011-02" db="EMBL/GenBank/DDBJ databases">
        <title>The Genome Sequence of Sphaeroforma arctica JP610.</title>
        <authorList>
            <consortium name="The Broad Institute Genome Sequencing Platform"/>
            <person name="Russ C."/>
            <person name="Cuomo C."/>
            <person name="Young S.K."/>
            <person name="Zeng Q."/>
            <person name="Gargeya S."/>
            <person name="Alvarado L."/>
            <person name="Berlin A."/>
            <person name="Chapman S.B."/>
            <person name="Chen Z."/>
            <person name="Freedman E."/>
            <person name="Gellesch M."/>
            <person name="Goldberg J."/>
            <person name="Griggs A."/>
            <person name="Gujja S."/>
            <person name="Heilman E."/>
            <person name="Heiman D."/>
            <person name="Howarth C."/>
            <person name="Mehta T."/>
            <person name="Neiman D."/>
            <person name="Pearson M."/>
            <person name="Roberts A."/>
            <person name="Saif S."/>
            <person name="Shea T."/>
            <person name="Shenoy N."/>
            <person name="Sisk P."/>
            <person name="Stolte C."/>
            <person name="Sykes S."/>
            <person name="White J."/>
            <person name="Yandava C."/>
            <person name="Burger G."/>
            <person name="Gray M.W."/>
            <person name="Holland P.W.H."/>
            <person name="King N."/>
            <person name="Lang F.B.F."/>
            <person name="Roger A.J."/>
            <person name="Ruiz-Trillo I."/>
            <person name="Haas B."/>
            <person name="Nusbaum C."/>
            <person name="Birren B."/>
        </authorList>
    </citation>
    <scope>NUCLEOTIDE SEQUENCE [LARGE SCALE GENOMIC DNA]</scope>
    <source>
        <strain evidence="2 3">JP610</strain>
    </source>
</reference>
<name>A0A0L0FYJ2_9EUKA</name>
<evidence type="ECO:0000313" key="2">
    <source>
        <dbReference type="EMBL" id="KNC81616.1"/>
    </source>
</evidence>
<protein>
    <submittedName>
        <fullName evidence="2">Uncharacterized protein</fullName>
    </submittedName>
</protein>
<dbReference type="RefSeq" id="XP_014155518.1">
    <property type="nucleotide sequence ID" value="XM_014300043.1"/>
</dbReference>
<organism evidence="2 3">
    <name type="scientific">Sphaeroforma arctica JP610</name>
    <dbReference type="NCBI Taxonomy" id="667725"/>
    <lineage>
        <taxon>Eukaryota</taxon>
        <taxon>Ichthyosporea</taxon>
        <taxon>Ichthyophonida</taxon>
        <taxon>Sphaeroforma</taxon>
    </lineage>
</organism>
<feature type="region of interest" description="Disordered" evidence="1">
    <location>
        <begin position="1"/>
        <end position="61"/>
    </location>
</feature>
<sequence length="83" mass="9379">MSTDLINRSEAGSKYSCATPTTMRRLPRLGESSPAGMRANQSAYVEETNEIRSRRSYDGNLNPQLAQAMEIADEEERDLCNWH</sequence>